<dbReference type="PATRIC" id="fig|265726.11.peg.750"/>
<gene>
    <name evidence="1" type="ORF">KY46_12700</name>
</gene>
<sequence length="96" mass="10954">MSRVILNIEIIDEIANAFLEAGFETEEKRLLSFKHDLLSEQEEIRIKAALNIISYSQPKVWGDLAVYGKCKAYNTLQEWDAALAKLTNAAKKVRKK</sequence>
<name>A0A0F5VCH3_9GAMM</name>
<dbReference type="STRING" id="265726.KY46_12700"/>
<evidence type="ECO:0000313" key="2">
    <source>
        <dbReference type="Proteomes" id="UP000033633"/>
    </source>
</evidence>
<comment type="caution">
    <text evidence="1">The sequence shown here is derived from an EMBL/GenBank/DDBJ whole genome shotgun (WGS) entry which is preliminary data.</text>
</comment>
<accession>A0A0F5VCH3</accession>
<dbReference type="Proteomes" id="UP000033633">
    <property type="component" value="Unassembled WGS sequence"/>
</dbReference>
<keyword evidence="2" id="KW-1185">Reference proteome</keyword>
<proteinExistence type="predicted"/>
<protein>
    <submittedName>
        <fullName evidence="1">Uncharacterized protein</fullName>
    </submittedName>
</protein>
<reference evidence="1 2" key="1">
    <citation type="submission" date="2014-12" db="EMBL/GenBank/DDBJ databases">
        <title>Mercury Reductase activity and rhizosphere competence traits in the genome of root associated Photobacterium halotolerans MELD1.</title>
        <authorList>
            <person name="Mathew D.C."/>
            <person name="Huang C.-C."/>
        </authorList>
    </citation>
    <scope>NUCLEOTIDE SEQUENCE [LARGE SCALE GENOMIC DNA]</scope>
    <source>
        <strain evidence="1 2">MELD1</strain>
    </source>
</reference>
<evidence type="ECO:0000313" key="1">
    <source>
        <dbReference type="EMBL" id="KKC99501.1"/>
    </source>
</evidence>
<organism evidence="1 2">
    <name type="scientific">Photobacterium halotolerans</name>
    <dbReference type="NCBI Taxonomy" id="265726"/>
    <lineage>
        <taxon>Bacteria</taxon>
        <taxon>Pseudomonadati</taxon>
        <taxon>Pseudomonadota</taxon>
        <taxon>Gammaproteobacteria</taxon>
        <taxon>Vibrionales</taxon>
        <taxon>Vibrionaceae</taxon>
        <taxon>Photobacterium</taxon>
    </lineage>
</organism>
<dbReference type="RefSeq" id="WP_046221007.1">
    <property type="nucleotide sequence ID" value="NZ_JWYV01000010.1"/>
</dbReference>
<dbReference type="EMBL" id="JWYV01000010">
    <property type="protein sequence ID" value="KKC99501.1"/>
    <property type="molecule type" value="Genomic_DNA"/>
</dbReference>
<dbReference type="AlphaFoldDB" id="A0A0F5VCH3"/>